<reference evidence="1" key="1">
    <citation type="journal article" date="2020" name="Stud. Mycol.">
        <title>101 Dothideomycetes genomes: a test case for predicting lifestyles and emergence of pathogens.</title>
        <authorList>
            <person name="Haridas S."/>
            <person name="Albert R."/>
            <person name="Binder M."/>
            <person name="Bloem J."/>
            <person name="Labutti K."/>
            <person name="Salamov A."/>
            <person name="Andreopoulos B."/>
            <person name="Baker S."/>
            <person name="Barry K."/>
            <person name="Bills G."/>
            <person name="Bluhm B."/>
            <person name="Cannon C."/>
            <person name="Castanera R."/>
            <person name="Culley D."/>
            <person name="Daum C."/>
            <person name="Ezra D."/>
            <person name="Gonzalez J."/>
            <person name="Henrissat B."/>
            <person name="Kuo A."/>
            <person name="Liang C."/>
            <person name="Lipzen A."/>
            <person name="Lutzoni F."/>
            <person name="Magnuson J."/>
            <person name="Mondo S."/>
            <person name="Nolan M."/>
            <person name="Ohm R."/>
            <person name="Pangilinan J."/>
            <person name="Park H.-J."/>
            <person name="Ramirez L."/>
            <person name="Alfaro M."/>
            <person name="Sun H."/>
            <person name="Tritt A."/>
            <person name="Yoshinaga Y."/>
            <person name="Zwiers L.-H."/>
            <person name="Turgeon B."/>
            <person name="Goodwin S."/>
            <person name="Spatafora J."/>
            <person name="Crous P."/>
            <person name="Grigoriev I."/>
        </authorList>
    </citation>
    <scope>NUCLEOTIDE SEQUENCE</scope>
    <source>
        <strain evidence="1">CBS 161.51</strain>
    </source>
</reference>
<dbReference type="EMBL" id="ML976005">
    <property type="protein sequence ID" value="KAF1946138.1"/>
    <property type="molecule type" value="Genomic_DNA"/>
</dbReference>
<organism evidence="1 2">
    <name type="scientific">Clathrospora elynae</name>
    <dbReference type="NCBI Taxonomy" id="706981"/>
    <lineage>
        <taxon>Eukaryota</taxon>
        <taxon>Fungi</taxon>
        <taxon>Dikarya</taxon>
        <taxon>Ascomycota</taxon>
        <taxon>Pezizomycotina</taxon>
        <taxon>Dothideomycetes</taxon>
        <taxon>Pleosporomycetidae</taxon>
        <taxon>Pleosporales</taxon>
        <taxon>Diademaceae</taxon>
        <taxon>Clathrospora</taxon>
    </lineage>
</organism>
<evidence type="ECO:0000313" key="1">
    <source>
        <dbReference type="EMBL" id="KAF1946138.1"/>
    </source>
</evidence>
<proteinExistence type="predicted"/>
<dbReference type="Proteomes" id="UP000800038">
    <property type="component" value="Unassembled WGS sequence"/>
</dbReference>
<dbReference type="AlphaFoldDB" id="A0A6A5T1N2"/>
<gene>
    <name evidence="1" type="ORF">EJ02DRAFT_262667</name>
</gene>
<sequence length="130" mass="14543">MHAGVACMLFSIPMSARPISDSHVISSPAPSLEQIFSIHFADSRATAEGPGCVASHDGVFREHLYSEMRPRRLPFSCLRRRTPEGRKKIVSDRLELRRSRADSRQPQAVIPHVWFAQLQKKCGSFKSPGS</sequence>
<protein>
    <submittedName>
        <fullName evidence="1">Uncharacterized protein</fullName>
    </submittedName>
</protein>
<evidence type="ECO:0000313" key="2">
    <source>
        <dbReference type="Proteomes" id="UP000800038"/>
    </source>
</evidence>
<keyword evidence="2" id="KW-1185">Reference proteome</keyword>
<name>A0A6A5T1N2_9PLEO</name>
<accession>A0A6A5T1N2</accession>